<dbReference type="Pfam" id="PF02687">
    <property type="entry name" value="FtsX"/>
    <property type="match status" value="1"/>
</dbReference>
<comment type="similarity">
    <text evidence="2 10">Belongs to the ABC-4 integral membrane protein family. FtsX subfamily.</text>
</comment>
<evidence type="ECO:0000256" key="4">
    <source>
        <dbReference type="ARBA" id="ARBA00022475"/>
    </source>
</evidence>
<keyword evidence="5 10" id="KW-0132">Cell division</keyword>
<feature type="transmembrane region" description="Helical" evidence="11">
    <location>
        <begin position="17"/>
        <end position="39"/>
    </location>
</feature>
<evidence type="ECO:0000256" key="3">
    <source>
        <dbReference type="ARBA" id="ARBA00021907"/>
    </source>
</evidence>
<keyword evidence="4 10" id="KW-1003">Cell membrane</keyword>
<keyword evidence="6 11" id="KW-0812">Transmembrane</keyword>
<dbReference type="GO" id="GO:0005886">
    <property type="term" value="C:plasma membrane"/>
    <property type="evidence" value="ECO:0007669"/>
    <property type="project" value="UniProtKB-SubCell"/>
</dbReference>
<name>A0A0G1GDP9_9BACT</name>
<protein>
    <recommendedName>
        <fullName evidence="3 10">Cell division protein FtsX</fullName>
    </recommendedName>
</protein>
<keyword evidence="7 11" id="KW-1133">Transmembrane helix</keyword>
<evidence type="ECO:0000256" key="2">
    <source>
        <dbReference type="ARBA" id="ARBA00007379"/>
    </source>
</evidence>
<dbReference type="GO" id="GO:0051301">
    <property type="term" value="P:cell division"/>
    <property type="evidence" value="ECO:0007669"/>
    <property type="project" value="UniProtKB-KW"/>
</dbReference>
<organism evidence="14 15">
    <name type="scientific">Candidatus Woesebacteria bacterium GW2011_GWB1_44_11b</name>
    <dbReference type="NCBI Taxonomy" id="1618580"/>
    <lineage>
        <taxon>Bacteria</taxon>
        <taxon>Candidatus Woeseibacteriota</taxon>
    </lineage>
</organism>
<dbReference type="EMBL" id="LCHL01000015">
    <property type="protein sequence ID" value="KKT33021.1"/>
    <property type="molecule type" value="Genomic_DNA"/>
</dbReference>
<evidence type="ECO:0000259" key="12">
    <source>
        <dbReference type="Pfam" id="PF02687"/>
    </source>
</evidence>
<dbReference type="PANTHER" id="PTHR47755">
    <property type="entry name" value="CELL DIVISION PROTEIN FTSX"/>
    <property type="match status" value="1"/>
</dbReference>
<dbReference type="Pfam" id="PF18075">
    <property type="entry name" value="FtsX_ECD"/>
    <property type="match status" value="1"/>
</dbReference>
<comment type="subcellular location">
    <subcellularLocation>
        <location evidence="1">Cell membrane</location>
        <topology evidence="1">Multi-pass membrane protein</topology>
    </subcellularLocation>
</comment>
<evidence type="ECO:0000313" key="14">
    <source>
        <dbReference type="EMBL" id="KKT33021.1"/>
    </source>
</evidence>
<evidence type="ECO:0000256" key="11">
    <source>
        <dbReference type="SAM" id="Phobius"/>
    </source>
</evidence>
<evidence type="ECO:0000259" key="13">
    <source>
        <dbReference type="Pfam" id="PF18075"/>
    </source>
</evidence>
<accession>A0A0G1GDP9</accession>
<dbReference type="InterPro" id="IPR040690">
    <property type="entry name" value="FtsX_ECD"/>
</dbReference>
<dbReference type="AlphaFoldDB" id="A0A0G1GDP9"/>
<evidence type="ECO:0000256" key="1">
    <source>
        <dbReference type="ARBA" id="ARBA00004651"/>
    </source>
</evidence>
<evidence type="ECO:0000256" key="6">
    <source>
        <dbReference type="ARBA" id="ARBA00022692"/>
    </source>
</evidence>
<keyword evidence="8 10" id="KW-0472">Membrane</keyword>
<dbReference type="Proteomes" id="UP000034192">
    <property type="component" value="Unassembled WGS sequence"/>
</dbReference>
<proteinExistence type="inferred from homology"/>
<evidence type="ECO:0000256" key="7">
    <source>
        <dbReference type="ARBA" id="ARBA00022989"/>
    </source>
</evidence>
<feature type="domain" description="ABC3 transporter permease C-terminal" evidence="12">
    <location>
        <begin position="178"/>
        <end position="291"/>
    </location>
</feature>
<dbReference type="PANTHER" id="PTHR47755:SF1">
    <property type="entry name" value="CELL DIVISION PROTEIN FTSX"/>
    <property type="match status" value="1"/>
</dbReference>
<evidence type="ECO:0000256" key="5">
    <source>
        <dbReference type="ARBA" id="ARBA00022618"/>
    </source>
</evidence>
<gene>
    <name evidence="14" type="ORF">UW21_C0015G0002</name>
</gene>
<evidence type="ECO:0000256" key="9">
    <source>
        <dbReference type="ARBA" id="ARBA00023306"/>
    </source>
</evidence>
<dbReference type="InterPro" id="IPR004513">
    <property type="entry name" value="FtsX"/>
</dbReference>
<feature type="domain" description="FtsX extracellular" evidence="13">
    <location>
        <begin position="53"/>
        <end position="144"/>
    </location>
</feature>
<sequence>MHLKVALDYIRRAPFQALAAISVLSVTFFVGTVIAILVYSSSQLLNYFETRPQVIAFLKQDAVFEEVNTLQSRLEADPRVKDVSFVSKEQALEIYKNATADNPLLAELVSPTIFPASIEFSLIDLARAREIIDELKANSVVESVGFTASLGGGEASLNEVVDRLKTLTFYIRAGGVALVVVLGATSFLVLMIVIGMRLTTRRGEIETLSLIGAKSGFIRAPIVLEAIIYSATGVFFGWLLALILVLYVTPAILSYFGAIPVLPRDTMSFFLLLLAILAGELVIGVVVALWGSLLAVSRSLKSK</sequence>
<feature type="transmembrane region" description="Helical" evidence="11">
    <location>
        <begin position="269"/>
        <end position="296"/>
    </location>
</feature>
<evidence type="ECO:0000256" key="8">
    <source>
        <dbReference type="ARBA" id="ARBA00023136"/>
    </source>
</evidence>
<feature type="transmembrane region" description="Helical" evidence="11">
    <location>
        <begin position="226"/>
        <end position="249"/>
    </location>
</feature>
<dbReference type="Gene3D" id="3.30.70.3040">
    <property type="match status" value="1"/>
</dbReference>
<dbReference type="PIRSF" id="PIRSF003097">
    <property type="entry name" value="FtsX"/>
    <property type="match status" value="1"/>
</dbReference>
<evidence type="ECO:0000313" key="15">
    <source>
        <dbReference type="Proteomes" id="UP000034192"/>
    </source>
</evidence>
<reference evidence="14 15" key="1">
    <citation type="journal article" date="2015" name="Nature">
        <title>rRNA introns, odd ribosomes, and small enigmatic genomes across a large radiation of phyla.</title>
        <authorList>
            <person name="Brown C.T."/>
            <person name="Hug L.A."/>
            <person name="Thomas B.C."/>
            <person name="Sharon I."/>
            <person name="Castelle C.J."/>
            <person name="Singh A."/>
            <person name="Wilkins M.J."/>
            <person name="Williams K.H."/>
            <person name="Banfield J.F."/>
        </authorList>
    </citation>
    <scope>NUCLEOTIDE SEQUENCE [LARGE SCALE GENOMIC DNA]</scope>
</reference>
<comment type="caution">
    <text evidence="14">The sequence shown here is derived from an EMBL/GenBank/DDBJ whole genome shotgun (WGS) entry which is preliminary data.</text>
</comment>
<evidence type="ECO:0000256" key="10">
    <source>
        <dbReference type="PIRNR" id="PIRNR003097"/>
    </source>
</evidence>
<feature type="transmembrane region" description="Helical" evidence="11">
    <location>
        <begin position="169"/>
        <end position="194"/>
    </location>
</feature>
<keyword evidence="9 10" id="KW-0131">Cell cycle</keyword>
<dbReference type="InterPro" id="IPR003838">
    <property type="entry name" value="ABC3_permease_C"/>
</dbReference>